<proteinExistence type="predicted"/>
<evidence type="ECO:0000256" key="1">
    <source>
        <dbReference type="SAM" id="Phobius"/>
    </source>
</evidence>
<dbReference type="AlphaFoldDB" id="A0A3D9I8L9"/>
<evidence type="ECO:0000313" key="3">
    <source>
        <dbReference type="Proteomes" id="UP000256869"/>
    </source>
</evidence>
<protein>
    <submittedName>
        <fullName evidence="2">Uncharacterized protein</fullName>
    </submittedName>
</protein>
<dbReference type="RefSeq" id="WP_115993766.1">
    <property type="nucleotide sequence ID" value="NZ_QRDY01000009.1"/>
</dbReference>
<dbReference type="Proteomes" id="UP000256869">
    <property type="component" value="Unassembled WGS sequence"/>
</dbReference>
<keyword evidence="1" id="KW-0812">Transmembrane</keyword>
<organism evidence="2 3">
    <name type="scientific">Cohnella lupini</name>
    <dbReference type="NCBI Taxonomy" id="1294267"/>
    <lineage>
        <taxon>Bacteria</taxon>
        <taxon>Bacillati</taxon>
        <taxon>Bacillota</taxon>
        <taxon>Bacilli</taxon>
        <taxon>Bacillales</taxon>
        <taxon>Paenibacillaceae</taxon>
        <taxon>Cohnella</taxon>
    </lineage>
</organism>
<name>A0A3D9I8L9_9BACL</name>
<comment type="caution">
    <text evidence="2">The sequence shown here is derived from an EMBL/GenBank/DDBJ whole genome shotgun (WGS) entry which is preliminary data.</text>
</comment>
<keyword evidence="1" id="KW-1133">Transmembrane helix</keyword>
<dbReference type="EMBL" id="QRDY01000009">
    <property type="protein sequence ID" value="RED58103.1"/>
    <property type="molecule type" value="Genomic_DNA"/>
</dbReference>
<feature type="transmembrane region" description="Helical" evidence="1">
    <location>
        <begin position="6"/>
        <end position="28"/>
    </location>
</feature>
<reference evidence="2 3" key="1">
    <citation type="submission" date="2018-07" db="EMBL/GenBank/DDBJ databases">
        <title>Genomic Encyclopedia of Type Strains, Phase III (KMG-III): the genomes of soil and plant-associated and newly described type strains.</title>
        <authorList>
            <person name="Whitman W."/>
        </authorList>
    </citation>
    <scope>NUCLEOTIDE SEQUENCE [LARGE SCALE GENOMIC DNA]</scope>
    <source>
        <strain evidence="2 3">CECT 8236</strain>
    </source>
</reference>
<gene>
    <name evidence="2" type="ORF">DFP95_109140</name>
</gene>
<sequence>MDEHFYGYLGMGFTFMILLGGITAYSITIQQRNKTKQMQFASDEHYAKLVESSMDLQRQVVEGQDRLLGELEEIRGRLTSVEKLLREVE</sequence>
<keyword evidence="3" id="KW-1185">Reference proteome</keyword>
<accession>A0A3D9I8L9</accession>
<evidence type="ECO:0000313" key="2">
    <source>
        <dbReference type="EMBL" id="RED58103.1"/>
    </source>
</evidence>
<dbReference type="OrthoDB" id="1809812at2"/>
<keyword evidence="1" id="KW-0472">Membrane</keyword>